<evidence type="ECO:0000313" key="2">
    <source>
        <dbReference type="EMBL" id="KAL1894394.1"/>
    </source>
</evidence>
<reference evidence="2 3" key="1">
    <citation type="journal article" date="2024" name="IMA Fungus">
        <title>IMA Genome - F19 : A genome assembly and annotation guide to empower mycologists, including annotated draft genome sequences of Ceratocystis pirilliformis, Diaporthe australafricana, Fusarium ophioides, Paecilomyces lecythidis, and Sporothrix stenoceras.</title>
        <authorList>
            <person name="Aylward J."/>
            <person name="Wilson A.M."/>
            <person name="Visagie C.M."/>
            <person name="Spraker J."/>
            <person name="Barnes I."/>
            <person name="Buitendag C."/>
            <person name="Ceriani C."/>
            <person name="Del Mar Angel L."/>
            <person name="du Plessis D."/>
            <person name="Fuchs T."/>
            <person name="Gasser K."/>
            <person name="Kramer D."/>
            <person name="Li W."/>
            <person name="Munsamy K."/>
            <person name="Piso A."/>
            <person name="Price J.L."/>
            <person name="Sonnekus B."/>
            <person name="Thomas C."/>
            <person name="van der Nest A."/>
            <person name="van Dijk A."/>
            <person name="van Heerden A."/>
            <person name="van Vuuren N."/>
            <person name="Yilmaz N."/>
            <person name="Duong T.A."/>
            <person name="van der Merwe N.A."/>
            <person name="Wingfield M.J."/>
            <person name="Wingfield B.D."/>
        </authorList>
    </citation>
    <scope>NUCLEOTIDE SEQUENCE [LARGE SCALE GENOMIC DNA]</scope>
    <source>
        <strain evidence="2 3">CMW 5346</strain>
    </source>
</reference>
<dbReference type="Proteomes" id="UP001583186">
    <property type="component" value="Unassembled WGS sequence"/>
</dbReference>
<protein>
    <recommendedName>
        <fullName evidence="4">C2H2-type domain-containing protein</fullName>
    </recommendedName>
</protein>
<sequence length="750" mass="80339">MALDAPAVAYGSLPPANLAAARQHVQTLSARDREALLRALLEQYEQPSSRSRGSSLANSTTHSSTHSATHSSRSSSSTTTGSISAFMSSSLFDCPPLQEESEEDFAVFSAIDLQSASASAISPTADANPWTASIPSPTHSQRLRSQSVSLTTAFQPLRSSYSTSQLQDNHGRSKSFSSISDVPAPLQLPSSKEQPAAKTTTTTTTAISTTSSSAIKKPRSKPVLRIKTSAADFQDKEPSAVSTTKASHSYWCTACGEKLGDRTAWVLHDVACRGKERSLSRADDSRDTAASHGSHAHTLTQRAWACGFCAAFLGSLERYQSHVAGHFERGRTLGHWHFANVIYGLLHQPAIHKPWKRLWAARAAALPSHLRPKATWSPGCCLLGREAMDEPVTLQEALELFDPSKESATALALQADALAIYISVPIDEEAEKKQRKHSRTHKSDPTHTKPRVVEAAKVQEVQILAPNVATINITQRPESPPLPATSTTNLLPTPEIATALSPAPATNNSNNNSTQTKDAPLPALPSYSTLQQSSTLSLPSSSPPKDVKRGSKLSPRKPLFLFRSRSPSSSPESATEKATPTKTVPPVKETLTRQSDKKASPPTAKLSKPRRVVSTPVMSPTSNPKGNASTTSTVKTTTTAKAMVTSASRNTTTTAATSSRNNWADRPLPPLVIDDFGIISNRATATGTPIYTTTTANYANYTNYAKDQPPKPPPKPRAYTPADTMGDWNSIATTIVDDIMGPVNALHITV</sequence>
<feature type="compositionally biased region" description="Low complexity" evidence="1">
    <location>
        <begin position="524"/>
        <end position="544"/>
    </location>
</feature>
<feature type="compositionally biased region" description="Low complexity" evidence="1">
    <location>
        <begin position="196"/>
        <end position="215"/>
    </location>
</feature>
<evidence type="ECO:0008006" key="4">
    <source>
        <dbReference type="Google" id="ProtNLM"/>
    </source>
</evidence>
<feature type="compositionally biased region" description="Polar residues" evidence="1">
    <location>
        <begin position="160"/>
        <end position="180"/>
    </location>
</feature>
<feature type="region of interest" description="Disordered" evidence="1">
    <location>
        <begin position="160"/>
        <end position="221"/>
    </location>
</feature>
<feature type="compositionally biased region" description="Polar residues" evidence="1">
    <location>
        <begin position="130"/>
        <end position="148"/>
    </location>
</feature>
<proteinExistence type="predicted"/>
<feature type="compositionally biased region" description="Polar residues" evidence="1">
    <location>
        <begin position="616"/>
        <end position="627"/>
    </location>
</feature>
<feature type="compositionally biased region" description="Low complexity" evidence="1">
    <location>
        <begin position="558"/>
        <end position="589"/>
    </location>
</feature>
<evidence type="ECO:0000256" key="1">
    <source>
        <dbReference type="SAM" id="MobiDB-lite"/>
    </source>
</evidence>
<accession>A0ABR3Z4G8</accession>
<feature type="compositionally biased region" description="Basic and acidic residues" evidence="1">
    <location>
        <begin position="590"/>
        <end position="599"/>
    </location>
</feature>
<feature type="region of interest" description="Disordered" evidence="1">
    <location>
        <begin position="47"/>
        <end position="80"/>
    </location>
</feature>
<feature type="compositionally biased region" description="Basic and acidic residues" evidence="1">
    <location>
        <begin position="441"/>
        <end position="452"/>
    </location>
</feature>
<feature type="compositionally biased region" description="Low complexity" evidence="1">
    <location>
        <begin position="501"/>
        <end position="514"/>
    </location>
</feature>
<organism evidence="2 3">
    <name type="scientific">Sporothrix stenoceras</name>
    <dbReference type="NCBI Taxonomy" id="5173"/>
    <lineage>
        <taxon>Eukaryota</taxon>
        <taxon>Fungi</taxon>
        <taxon>Dikarya</taxon>
        <taxon>Ascomycota</taxon>
        <taxon>Pezizomycotina</taxon>
        <taxon>Sordariomycetes</taxon>
        <taxon>Sordariomycetidae</taxon>
        <taxon>Ophiostomatales</taxon>
        <taxon>Ophiostomataceae</taxon>
        <taxon>Sporothrix</taxon>
    </lineage>
</organism>
<keyword evidence="3" id="KW-1185">Reference proteome</keyword>
<evidence type="ECO:0000313" key="3">
    <source>
        <dbReference type="Proteomes" id="UP001583186"/>
    </source>
</evidence>
<name>A0ABR3Z4G8_9PEZI</name>
<feature type="region of interest" description="Disordered" evidence="1">
    <location>
        <begin position="429"/>
        <end position="452"/>
    </location>
</feature>
<feature type="region of interest" description="Disordered" evidence="1">
    <location>
        <begin position="124"/>
        <end position="148"/>
    </location>
</feature>
<gene>
    <name evidence="2" type="ORF">Sste5346_005896</name>
</gene>
<feature type="compositionally biased region" description="Low complexity" evidence="1">
    <location>
        <begin position="48"/>
        <end position="80"/>
    </location>
</feature>
<comment type="caution">
    <text evidence="2">The sequence shown here is derived from an EMBL/GenBank/DDBJ whole genome shotgun (WGS) entry which is preliminary data.</text>
</comment>
<dbReference type="EMBL" id="JAWCUI010000033">
    <property type="protein sequence ID" value="KAL1894394.1"/>
    <property type="molecule type" value="Genomic_DNA"/>
</dbReference>
<feature type="region of interest" description="Disordered" evidence="1">
    <location>
        <begin position="499"/>
        <end position="635"/>
    </location>
</feature>